<dbReference type="PANTHER" id="PTHR13308">
    <property type="entry name" value="NEDD4-BINDING PROTEIN 2-LIKE 1"/>
    <property type="match status" value="1"/>
</dbReference>
<dbReference type="SUPFAM" id="SSF52540">
    <property type="entry name" value="P-loop containing nucleoside triphosphate hydrolases"/>
    <property type="match status" value="1"/>
</dbReference>
<dbReference type="RefSeq" id="WP_276653058.1">
    <property type="nucleotide sequence ID" value="NZ_DOOG01000075.1"/>
</dbReference>
<dbReference type="Gene3D" id="3.40.50.300">
    <property type="entry name" value="P-loop containing nucleotide triphosphate hydrolases"/>
    <property type="match status" value="1"/>
</dbReference>
<dbReference type="EMBL" id="DOOG01000075">
    <property type="protein sequence ID" value="HBU98082.1"/>
    <property type="molecule type" value="Genomic_DNA"/>
</dbReference>
<dbReference type="PANTHER" id="PTHR13308:SF40">
    <property type="entry name" value="NEDD4-BINDING PROTEIN 2-LIKE 1"/>
    <property type="match status" value="1"/>
</dbReference>
<dbReference type="InterPro" id="IPR026302">
    <property type="entry name" value="NEDD4-bd_p2"/>
</dbReference>
<dbReference type="InterPro" id="IPR027417">
    <property type="entry name" value="P-loop_NTPase"/>
</dbReference>
<protein>
    <submittedName>
        <fullName evidence="1">AAA family ATPase</fullName>
    </submittedName>
</protein>
<dbReference type="Proteomes" id="UP000264753">
    <property type="component" value="Unassembled WGS sequence"/>
</dbReference>
<name>A0A358HSX5_9PROT</name>
<gene>
    <name evidence="1" type="ORF">DEF21_09285</name>
</gene>
<comment type="caution">
    <text evidence="1">The sequence shown here is derived from an EMBL/GenBank/DDBJ whole genome shotgun (WGS) entry which is preliminary data.</text>
</comment>
<organism evidence="1 2">
    <name type="scientific">Thalassospira lucentensis</name>
    <dbReference type="NCBI Taxonomy" id="168935"/>
    <lineage>
        <taxon>Bacteria</taxon>
        <taxon>Pseudomonadati</taxon>
        <taxon>Pseudomonadota</taxon>
        <taxon>Alphaproteobacteria</taxon>
        <taxon>Rhodospirillales</taxon>
        <taxon>Thalassospiraceae</taxon>
        <taxon>Thalassospira</taxon>
    </lineage>
</organism>
<dbReference type="Pfam" id="PF13671">
    <property type="entry name" value="AAA_33"/>
    <property type="match status" value="1"/>
</dbReference>
<reference evidence="1 2" key="1">
    <citation type="journal article" date="2018" name="Nat. Biotechnol.">
        <title>A standardized bacterial taxonomy based on genome phylogeny substantially revises the tree of life.</title>
        <authorList>
            <person name="Parks D.H."/>
            <person name="Chuvochina M."/>
            <person name="Waite D.W."/>
            <person name="Rinke C."/>
            <person name="Skarshewski A."/>
            <person name="Chaumeil P.A."/>
            <person name="Hugenholtz P."/>
        </authorList>
    </citation>
    <scope>NUCLEOTIDE SEQUENCE [LARGE SCALE GENOMIC DNA]</scope>
    <source>
        <strain evidence="1">UBA8707</strain>
    </source>
</reference>
<evidence type="ECO:0000313" key="1">
    <source>
        <dbReference type="EMBL" id="HBU98082.1"/>
    </source>
</evidence>
<accession>A0A358HSX5</accession>
<proteinExistence type="predicted"/>
<sequence length="141" mass="15533">MGTPDDGKQQTLTLIRGLPGSGKSTMATALAAQTGATHLEADQFMVDRAGKYRFDARKLRDAHQHCETACDEGLGTGNSVIVANTFTQIWEMQAYLDMADRHGVALQVIECHGQFDNIHGVPVDKITTMQDRWEALPAKYR</sequence>
<dbReference type="AlphaFoldDB" id="A0A358HSX5"/>
<evidence type="ECO:0000313" key="2">
    <source>
        <dbReference type="Proteomes" id="UP000264753"/>
    </source>
</evidence>